<dbReference type="InterPro" id="IPR017937">
    <property type="entry name" value="Thioredoxin_CS"/>
</dbReference>
<dbReference type="EMBL" id="BSOJ01000018">
    <property type="protein sequence ID" value="GLR26743.1"/>
    <property type="molecule type" value="Genomic_DNA"/>
</dbReference>
<accession>A0ABQ5YV05</accession>
<dbReference type="NCBIfam" id="TIGR01068">
    <property type="entry name" value="thioredoxin"/>
    <property type="match status" value="1"/>
</dbReference>
<evidence type="ECO:0000256" key="1">
    <source>
        <dbReference type="ARBA" id="ARBA00008987"/>
    </source>
</evidence>
<dbReference type="CDD" id="cd02947">
    <property type="entry name" value="TRX_family"/>
    <property type="match status" value="1"/>
</dbReference>
<evidence type="ECO:0000259" key="8">
    <source>
        <dbReference type="PROSITE" id="PS51352"/>
    </source>
</evidence>
<keyword evidence="3" id="KW-0479">Metal-binding</keyword>
<sequence>MHLVCPNCNAINRVPDSRLTDHPVCGRCGADVAPAKPVPLNDSTLARFLEKTDAPVLVDFWADWCGPCKMYGPQFESLAANRRDIRFVKVDSDASPQASMRFGVRSIPTTILFQGGREVGRVSGALSAAQLNQWLDGQLNKG</sequence>
<evidence type="ECO:0000313" key="10">
    <source>
        <dbReference type="Proteomes" id="UP001156664"/>
    </source>
</evidence>
<evidence type="ECO:0000256" key="2">
    <source>
        <dbReference type="ARBA" id="ARBA00022448"/>
    </source>
</evidence>
<evidence type="ECO:0000256" key="4">
    <source>
        <dbReference type="ARBA" id="ARBA00022982"/>
    </source>
</evidence>
<keyword evidence="5" id="KW-1015">Disulfide bond</keyword>
<dbReference type="SUPFAM" id="SSF52833">
    <property type="entry name" value="Thioredoxin-like"/>
    <property type="match status" value="1"/>
</dbReference>
<dbReference type="Pfam" id="PF00085">
    <property type="entry name" value="Thioredoxin"/>
    <property type="match status" value="1"/>
</dbReference>
<comment type="caution">
    <text evidence="9">The sequence shown here is derived from an EMBL/GenBank/DDBJ whole genome shotgun (WGS) entry which is preliminary data.</text>
</comment>
<name>A0ABQ5YV05_9BURK</name>
<dbReference type="Proteomes" id="UP001156664">
    <property type="component" value="Unassembled WGS sequence"/>
</dbReference>
<evidence type="ECO:0000313" key="9">
    <source>
        <dbReference type="EMBL" id="GLR26743.1"/>
    </source>
</evidence>
<organism evidence="9 10">
    <name type="scientific">Limnobacter litoralis</name>
    <dbReference type="NCBI Taxonomy" id="481366"/>
    <lineage>
        <taxon>Bacteria</taxon>
        <taxon>Pseudomonadati</taxon>
        <taxon>Pseudomonadota</taxon>
        <taxon>Betaproteobacteria</taxon>
        <taxon>Burkholderiales</taxon>
        <taxon>Burkholderiaceae</taxon>
        <taxon>Limnobacter</taxon>
    </lineage>
</organism>
<comment type="similarity">
    <text evidence="1">Belongs to the thioredoxin family.</text>
</comment>
<evidence type="ECO:0000256" key="6">
    <source>
        <dbReference type="ARBA" id="ARBA00023284"/>
    </source>
</evidence>
<dbReference type="InterPro" id="IPR049299">
    <property type="entry name" value="Thio2_N"/>
</dbReference>
<dbReference type="Gene3D" id="2.30.30.380">
    <property type="entry name" value="Zn-finger domain of Sec23/24"/>
    <property type="match status" value="1"/>
</dbReference>
<dbReference type="PRINTS" id="PR00421">
    <property type="entry name" value="THIOREDOXIN"/>
</dbReference>
<dbReference type="PROSITE" id="PS51352">
    <property type="entry name" value="THIOREDOXIN_2"/>
    <property type="match status" value="1"/>
</dbReference>
<evidence type="ECO:0000256" key="3">
    <source>
        <dbReference type="ARBA" id="ARBA00022723"/>
    </source>
</evidence>
<proteinExistence type="inferred from homology"/>
<protein>
    <recommendedName>
        <fullName evidence="7">Thioredoxin</fullName>
    </recommendedName>
</protein>
<dbReference type="InterPro" id="IPR005746">
    <property type="entry name" value="Thioredoxin"/>
</dbReference>
<dbReference type="InterPro" id="IPR013766">
    <property type="entry name" value="Thioredoxin_domain"/>
</dbReference>
<dbReference type="PROSITE" id="PS00194">
    <property type="entry name" value="THIOREDOXIN_1"/>
    <property type="match status" value="1"/>
</dbReference>
<evidence type="ECO:0000256" key="5">
    <source>
        <dbReference type="ARBA" id="ARBA00023157"/>
    </source>
</evidence>
<dbReference type="Pfam" id="PF21352">
    <property type="entry name" value="Zn_ribbon_Thio2"/>
    <property type="match status" value="1"/>
</dbReference>
<evidence type="ECO:0000256" key="7">
    <source>
        <dbReference type="NCBIfam" id="TIGR01068"/>
    </source>
</evidence>
<dbReference type="InterPro" id="IPR036249">
    <property type="entry name" value="Thioredoxin-like_sf"/>
</dbReference>
<keyword evidence="10" id="KW-1185">Reference proteome</keyword>
<dbReference type="NCBIfam" id="NF008229">
    <property type="entry name" value="PRK10996.1"/>
    <property type="match status" value="1"/>
</dbReference>
<dbReference type="PANTHER" id="PTHR45663">
    <property type="entry name" value="GEO12009P1"/>
    <property type="match status" value="1"/>
</dbReference>
<dbReference type="Gene3D" id="3.40.30.10">
    <property type="entry name" value="Glutaredoxin"/>
    <property type="match status" value="1"/>
</dbReference>
<feature type="domain" description="Thioredoxin" evidence="8">
    <location>
        <begin position="8"/>
        <end position="140"/>
    </location>
</feature>
<keyword evidence="2" id="KW-0813">Transport</keyword>
<reference evidence="10" key="1">
    <citation type="journal article" date="2019" name="Int. J. Syst. Evol. Microbiol.">
        <title>The Global Catalogue of Microorganisms (GCM) 10K type strain sequencing project: providing services to taxonomists for standard genome sequencing and annotation.</title>
        <authorList>
            <consortium name="The Broad Institute Genomics Platform"/>
            <consortium name="The Broad Institute Genome Sequencing Center for Infectious Disease"/>
            <person name="Wu L."/>
            <person name="Ma J."/>
        </authorList>
    </citation>
    <scope>NUCLEOTIDE SEQUENCE [LARGE SCALE GENOMIC DNA]</scope>
    <source>
        <strain evidence="10">NBRC 105857</strain>
    </source>
</reference>
<keyword evidence="6" id="KW-0676">Redox-active center</keyword>
<gene>
    <name evidence="9" type="primary">thi3</name>
    <name evidence="9" type="ORF">GCM10007875_18330</name>
</gene>
<dbReference type="PANTHER" id="PTHR45663:SF11">
    <property type="entry name" value="GEO12009P1"/>
    <property type="match status" value="1"/>
</dbReference>
<keyword evidence="4" id="KW-0249">Electron transport</keyword>
<dbReference type="RefSeq" id="WP_284281399.1">
    <property type="nucleotide sequence ID" value="NZ_BSOJ01000018.1"/>
</dbReference>